<reference evidence="1 2" key="1">
    <citation type="journal article" date="2017" name="Genome Biol. Evol.">
        <title>Phytophthora megakarya and P. palmivora, closely related causal agents of cacao black pod rot, underwent increases in genome sizes and gene numbers by different mechanisms.</title>
        <authorList>
            <person name="Ali S.S."/>
            <person name="Shao J."/>
            <person name="Lary D.J."/>
            <person name="Kronmiller B."/>
            <person name="Shen D."/>
            <person name="Strem M.D."/>
            <person name="Amoako-Attah I."/>
            <person name="Akrofi A.Y."/>
            <person name="Begoude B.A."/>
            <person name="Ten Hoopen G.M."/>
            <person name="Coulibaly K."/>
            <person name="Kebe B.I."/>
            <person name="Melnick R.L."/>
            <person name="Guiltinan M.J."/>
            <person name="Tyler B.M."/>
            <person name="Meinhardt L.W."/>
            <person name="Bailey B.A."/>
        </authorList>
    </citation>
    <scope>NUCLEOTIDE SEQUENCE [LARGE SCALE GENOMIC DNA]</scope>
    <source>
        <strain evidence="2">sbr112.9</strain>
    </source>
</reference>
<proteinExistence type="predicted"/>
<evidence type="ECO:0000313" key="2">
    <source>
        <dbReference type="Proteomes" id="UP000237271"/>
    </source>
</evidence>
<keyword evidence="2" id="KW-1185">Reference proteome</keyword>
<protein>
    <submittedName>
        <fullName evidence="1">Uncharacterized protein</fullName>
    </submittedName>
</protein>
<feature type="non-terminal residue" evidence="1">
    <location>
        <position position="65"/>
    </location>
</feature>
<dbReference type="Proteomes" id="UP000237271">
    <property type="component" value="Unassembled WGS sequence"/>
</dbReference>
<accession>A0A2P4YIL4</accession>
<organism evidence="1 2">
    <name type="scientific">Phytophthora palmivora</name>
    <dbReference type="NCBI Taxonomy" id="4796"/>
    <lineage>
        <taxon>Eukaryota</taxon>
        <taxon>Sar</taxon>
        <taxon>Stramenopiles</taxon>
        <taxon>Oomycota</taxon>
        <taxon>Peronosporomycetes</taxon>
        <taxon>Peronosporales</taxon>
        <taxon>Peronosporaceae</taxon>
        <taxon>Phytophthora</taxon>
    </lineage>
</organism>
<comment type="caution">
    <text evidence="1">The sequence shown here is derived from an EMBL/GenBank/DDBJ whole genome shotgun (WGS) entry which is preliminary data.</text>
</comment>
<dbReference type="AlphaFoldDB" id="A0A2P4YIL4"/>
<dbReference type="EMBL" id="NCKW01002484">
    <property type="protein sequence ID" value="POM77579.1"/>
    <property type="molecule type" value="Genomic_DNA"/>
</dbReference>
<name>A0A2P4YIL4_9STRA</name>
<evidence type="ECO:0000313" key="1">
    <source>
        <dbReference type="EMBL" id="POM77579.1"/>
    </source>
</evidence>
<gene>
    <name evidence="1" type="ORF">PHPALM_5021</name>
</gene>
<sequence length="65" mass="7026">MERHSLYRAITIVKSSVAGYVVQPFTIKEGGIAAVEDASSRQADSYEFGLHDDLLSDLALAALPM</sequence>
<dbReference type="OrthoDB" id="5957327at2759"/>